<dbReference type="InterPro" id="IPR010896">
    <property type="entry name" value="NUMOD1"/>
</dbReference>
<dbReference type="GO" id="GO:0004519">
    <property type="term" value="F:endonuclease activity"/>
    <property type="evidence" value="ECO:0007669"/>
    <property type="project" value="InterPro"/>
</dbReference>
<dbReference type="NCBIfam" id="TIGR01453">
    <property type="entry name" value="grpIintron_endo"/>
    <property type="match status" value="1"/>
</dbReference>
<dbReference type="PROSITE" id="PS50164">
    <property type="entry name" value="GIY_YIG"/>
    <property type="match status" value="1"/>
</dbReference>
<dbReference type="AlphaFoldDB" id="A0A168RAX2"/>
<dbReference type="InterPro" id="IPR000305">
    <property type="entry name" value="GIY-YIG_endonuc"/>
</dbReference>
<feature type="domain" description="GIY-YIG" evidence="1">
    <location>
        <begin position="54"/>
        <end position="143"/>
    </location>
</feature>
<dbReference type="SMART" id="SM00465">
    <property type="entry name" value="GIYc"/>
    <property type="match status" value="1"/>
</dbReference>
<proteinExistence type="predicted"/>
<protein>
    <recommendedName>
        <fullName evidence="1">GIY-YIG domain-containing protein</fullName>
    </recommendedName>
</protein>
<dbReference type="SMART" id="SM00497">
    <property type="entry name" value="IENR1"/>
    <property type="match status" value="1"/>
</dbReference>
<reference evidence="2" key="1">
    <citation type="submission" date="2016-02" db="EMBL/GenBank/DDBJ databases">
        <authorList>
            <person name="Wen L."/>
            <person name="He K."/>
            <person name="Yang H."/>
        </authorList>
    </citation>
    <scope>NUCLEOTIDE SEQUENCE</scope>
</reference>
<dbReference type="GeneID" id="27910825"/>
<dbReference type="SUPFAM" id="SSF82771">
    <property type="entry name" value="GIY-YIG endonuclease"/>
    <property type="match status" value="1"/>
</dbReference>
<keyword evidence="2" id="KW-0496">Mitochondrion</keyword>
<dbReference type="Pfam" id="PF01541">
    <property type="entry name" value="GIY-YIG"/>
    <property type="match status" value="1"/>
</dbReference>
<evidence type="ECO:0000313" key="2">
    <source>
        <dbReference type="EMBL" id="ANC62711.1"/>
    </source>
</evidence>
<gene>
    <name evidence="2" type="primary">orf272</name>
</gene>
<dbReference type="InterPro" id="IPR035901">
    <property type="entry name" value="GIY-YIG_endonuc_sf"/>
</dbReference>
<dbReference type="InterPro" id="IPR003647">
    <property type="entry name" value="Intron_nuc_1_rpt"/>
</dbReference>
<dbReference type="InterPro" id="IPR006350">
    <property type="entry name" value="Intron_endoG1"/>
</dbReference>
<dbReference type="RefSeq" id="YP_009254025.1">
    <property type="nucleotide sequence ID" value="NC_030206.1"/>
</dbReference>
<accession>A0A168RAX2</accession>
<dbReference type="Pfam" id="PF07453">
    <property type="entry name" value="NUMOD1"/>
    <property type="match status" value="1"/>
</dbReference>
<evidence type="ECO:0000259" key="1">
    <source>
        <dbReference type="PROSITE" id="PS50164"/>
    </source>
</evidence>
<dbReference type="Gene3D" id="3.40.1440.10">
    <property type="entry name" value="GIY-YIG endonuclease"/>
    <property type="match status" value="1"/>
</dbReference>
<organism evidence="2">
    <name type="scientific">Hypomyces aurantius</name>
    <dbReference type="NCBI Taxonomy" id="29852"/>
    <lineage>
        <taxon>Eukaryota</taxon>
        <taxon>Fungi</taxon>
        <taxon>Dikarya</taxon>
        <taxon>Ascomycota</taxon>
        <taxon>Pezizomycotina</taxon>
        <taxon>Sordariomycetes</taxon>
        <taxon>Hypocreomycetidae</taxon>
        <taxon>Hypocreales</taxon>
        <taxon>Hypocreaceae</taxon>
        <taxon>Hypomyces</taxon>
    </lineage>
</organism>
<dbReference type="CDD" id="cd10445">
    <property type="entry name" value="GIY-YIG_bI1_like"/>
    <property type="match status" value="1"/>
</dbReference>
<dbReference type="EMBL" id="KU666552">
    <property type="protein sequence ID" value="ANC62711.1"/>
    <property type="molecule type" value="Genomic_DNA"/>
</dbReference>
<name>A0A168RAX2_9HYPO</name>
<geneLocation type="mitochondrion" evidence="2"/>
<sequence>MTKITQTIFNNNLNSYSILKGFNKFYSTNNLVVPERKYQNADIEKVQILKENKNKFGIYRWINLVNQKTYIGSSASLEKRFRGYYSINHLESHIKRAKSQIYSAILKYGYSNFSLEILEYVSLSELISKEQHYIDLLKPEYNILPAAGSRKGYKSSPETVDKLREFSKTPEHIERLNIHNSSIEQQERLRMHNSSPEHLERLLKNSLSRARKVEVLDTLSNETNVFNSINQASKFIGCSETAIRKVLKDLEEKKVSRLINQKYLVRPLQGNN</sequence>